<organism evidence="1 2">
    <name type="scientific">Leisingera caerulea</name>
    <name type="common">Phaeobacter caeruleus</name>
    <dbReference type="NCBI Taxonomy" id="506591"/>
    <lineage>
        <taxon>Bacteria</taxon>
        <taxon>Pseudomonadati</taxon>
        <taxon>Pseudomonadota</taxon>
        <taxon>Alphaproteobacteria</taxon>
        <taxon>Rhodobacterales</taxon>
        <taxon>Roseobacteraceae</taxon>
        <taxon>Leisingera</taxon>
    </lineage>
</organism>
<name>A0ABY5WSI2_LEICA</name>
<accession>A0ABY5WSI2</accession>
<evidence type="ECO:0000313" key="1">
    <source>
        <dbReference type="EMBL" id="UWQ57283.1"/>
    </source>
</evidence>
<keyword evidence="2" id="KW-1185">Reference proteome</keyword>
<protein>
    <submittedName>
        <fullName evidence="1">Uncharacterized protein</fullName>
    </submittedName>
</protein>
<dbReference type="RefSeq" id="WP_260000532.1">
    <property type="nucleotide sequence ID" value="NZ_CP081078.1"/>
</dbReference>
<dbReference type="EMBL" id="CP081078">
    <property type="protein sequence ID" value="UWQ57283.1"/>
    <property type="molecule type" value="Genomic_DNA"/>
</dbReference>
<reference evidence="1" key="1">
    <citation type="submission" date="2021-08" db="EMBL/GenBank/DDBJ databases">
        <authorList>
            <person name="Nwanade C."/>
            <person name="Wang M."/>
            <person name="Masoudi A."/>
            <person name="Yu Z."/>
            <person name="Liu J."/>
        </authorList>
    </citation>
    <scope>NUCLEOTIDE SEQUENCE</scope>
    <source>
        <strain evidence="1">S141</strain>
    </source>
</reference>
<evidence type="ECO:0000313" key="2">
    <source>
        <dbReference type="Proteomes" id="UP001058184"/>
    </source>
</evidence>
<proteinExistence type="predicted"/>
<dbReference type="Proteomes" id="UP001058184">
    <property type="component" value="Chromosome"/>
</dbReference>
<sequence length="131" mass="14307">MFDHLHPTSLLAKADPAASFREFAASHREGLLNAAGLLGGRRGVRLALAVLDDLASNRSLTRRTWMQTTALLEILSLERVQDSESEECARFAAINPCDPVVEEICALTDGLREALERVNTDHRPVSRGVSA</sequence>
<gene>
    <name evidence="1" type="ORF">K3722_12185</name>
</gene>